<dbReference type="PANTHER" id="PTHR43166">
    <property type="entry name" value="AMINO ACID IMPORT ATP-BINDING PROTEIN"/>
    <property type="match status" value="1"/>
</dbReference>
<comment type="caution">
    <text evidence="9">The sequence shown here is derived from an EMBL/GenBank/DDBJ whole genome shotgun (WGS) entry which is preliminary data.</text>
</comment>
<dbReference type="EMBL" id="PQFZ01000020">
    <property type="protein sequence ID" value="POR47180.1"/>
    <property type="molecule type" value="Genomic_DNA"/>
</dbReference>
<comment type="subcellular location">
    <subcellularLocation>
        <location evidence="1">Cell membrane</location>
        <topology evidence="1">Peripheral membrane protein</topology>
    </subcellularLocation>
</comment>
<dbReference type="PANTHER" id="PTHR43166:SF35">
    <property type="entry name" value="L-CYSTINE IMPORT ATP-BINDING PROTEIN TCYN"/>
    <property type="match status" value="1"/>
</dbReference>
<keyword evidence="5" id="KW-0547">Nucleotide-binding</keyword>
<dbReference type="RefSeq" id="WP_103720746.1">
    <property type="nucleotide sequence ID" value="NZ_PQFZ01000020.1"/>
</dbReference>
<evidence type="ECO:0000256" key="5">
    <source>
        <dbReference type="ARBA" id="ARBA00022741"/>
    </source>
</evidence>
<keyword evidence="3" id="KW-0813">Transport</keyword>
<gene>
    <name evidence="9" type="ORF">CYD53_12070</name>
</gene>
<evidence type="ECO:0000256" key="2">
    <source>
        <dbReference type="ARBA" id="ARBA00005417"/>
    </source>
</evidence>
<dbReference type="Pfam" id="PF00005">
    <property type="entry name" value="ABC_tran"/>
    <property type="match status" value="1"/>
</dbReference>
<evidence type="ECO:0000256" key="3">
    <source>
        <dbReference type="ARBA" id="ARBA00022448"/>
    </source>
</evidence>
<evidence type="ECO:0000256" key="4">
    <source>
        <dbReference type="ARBA" id="ARBA00022475"/>
    </source>
</evidence>
<dbReference type="CDD" id="cd03262">
    <property type="entry name" value="ABC_HisP_GlnQ"/>
    <property type="match status" value="1"/>
</dbReference>
<feature type="domain" description="ABC transporter" evidence="8">
    <location>
        <begin position="15"/>
        <end position="259"/>
    </location>
</feature>
<reference evidence="9 10" key="1">
    <citation type="submission" date="2018-01" db="EMBL/GenBank/DDBJ databases">
        <title>Genomic Encyclopedia of Type Strains, Phase III (KMG-III): the genomes of soil and plant-associated and newly described type strains.</title>
        <authorList>
            <person name="Whitman W."/>
        </authorList>
    </citation>
    <scope>NUCLEOTIDE SEQUENCE [LARGE SCALE GENOMIC DNA]</scope>
    <source>
        <strain evidence="9 10">1131</strain>
    </source>
</reference>
<dbReference type="InterPro" id="IPR027417">
    <property type="entry name" value="P-loop_NTPase"/>
</dbReference>
<keyword evidence="6 9" id="KW-0067">ATP-binding</keyword>
<dbReference type="OrthoDB" id="9802264at2"/>
<dbReference type="InterPro" id="IPR050086">
    <property type="entry name" value="MetN_ABC_transporter-like"/>
</dbReference>
<proteinExistence type="inferred from homology"/>
<dbReference type="Gene3D" id="3.40.50.300">
    <property type="entry name" value="P-loop containing nucleotide triphosphate hydrolases"/>
    <property type="match status" value="1"/>
</dbReference>
<dbReference type="PROSITE" id="PS00211">
    <property type="entry name" value="ABC_TRANSPORTER_1"/>
    <property type="match status" value="1"/>
</dbReference>
<sequence length="270" mass="29915">MTPAATIPAVTIPAVLARDLRKSFGSVEVLRGISLEVKPGEVFGIIGPSGSGKSTFLRCLNSLETVDGGDLYVNGEFVGHRFRDGRLHELSDRELSAQRMRTGMVFQRFNLFAHMTALENVVRGPVVVKQTPRIEAEAEGRRLLDLVGLKGLYERYPVQLSGGQQQRVAIARAMAMQPDILLFDEPTSALDPELVDEVLETIRQLARDGRTMVVVTHELAFARDVCDRVAFMEQGQLVECAPAAELFANPQMPRTRDFLQRLNSTNPARQ</sequence>
<dbReference type="SUPFAM" id="SSF52540">
    <property type="entry name" value="P-loop containing nucleoside triphosphate hydrolases"/>
    <property type="match status" value="1"/>
</dbReference>
<evidence type="ECO:0000259" key="8">
    <source>
        <dbReference type="PROSITE" id="PS50893"/>
    </source>
</evidence>
<protein>
    <submittedName>
        <fullName evidence="9">Amino acid ABC transporter ATP-binding protein (PAAT family)</fullName>
    </submittedName>
</protein>
<dbReference type="GO" id="GO:0016887">
    <property type="term" value="F:ATP hydrolysis activity"/>
    <property type="evidence" value="ECO:0007669"/>
    <property type="project" value="InterPro"/>
</dbReference>
<evidence type="ECO:0000313" key="9">
    <source>
        <dbReference type="EMBL" id="POR47180.1"/>
    </source>
</evidence>
<dbReference type="GO" id="GO:0005886">
    <property type="term" value="C:plasma membrane"/>
    <property type="evidence" value="ECO:0007669"/>
    <property type="project" value="UniProtKB-SubCell"/>
</dbReference>
<dbReference type="AlphaFoldDB" id="A0A2S4LXJ5"/>
<organism evidence="9 10">
    <name type="scientific">Bosea psychrotolerans</name>
    <dbReference type="NCBI Taxonomy" id="1871628"/>
    <lineage>
        <taxon>Bacteria</taxon>
        <taxon>Pseudomonadati</taxon>
        <taxon>Pseudomonadota</taxon>
        <taxon>Alphaproteobacteria</taxon>
        <taxon>Hyphomicrobiales</taxon>
        <taxon>Boseaceae</taxon>
        <taxon>Bosea</taxon>
    </lineage>
</organism>
<name>A0A2S4LXJ5_9HYPH</name>
<accession>A0A2S4LXJ5</accession>
<evidence type="ECO:0000256" key="6">
    <source>
        <dbReference type="ARBA" id="ARBA00022840"/>
    </source>
</evidence>
<keyword evidence="7" id="KW-0472">Membrane</keyword>
<evidence type="ECO:0000256" key="7">
    <source>
        <dbReference type="ARBA" id="ARBA00023136"/>
    </source>
</evidence>
<keyword evidence="4" id="KW-1003">Cell membrane</keyword>
<keyword evidence="10" id="KW-1185">Reference proteome</keyword>
<evidence type="ECO:0000313" key="10">
    <source>
        <dbReference type="Proteomes" id="UP000236919"/>
    </source>
</evidence>
<dbReference type="PROSITE" id="PS50893">
    <property type="entry name" value="ABC_TRANSPORTER_2"/>
    <property type="match status" value="1"/>
</dbReference>
<dbReference type="InterPro" id="IPR003439">
    <property type="entry name" value="ABC_transporter-like_ATP-bd"/>
</dbReference>
<dbReference type="SMART" id="SM00382">
    <property type="entry name" value="AAA"/>
    <property type="match status" value="1"/>
</dbReference>
<dbReference type="InterPro" id="IPR003593">
    <property type="entry name" value="AAA+_ATPase"/>
</dbReference>
<evidence type="ECO:0000256" key="1">
    <source>
        <dbReference type="ARBA" id="ARBA00004202"/>
    </source>
</evidence>
<dbReference type="InterPro" id="IPR030679">
    <property type="entry name" value="ABC_ATPase_HisP-typ"/>
</dbReference>
<dbReference type="GO" id="GO:0015424">
    <property type="term" value="F:ABC-type amino acid transporter activity"/>
    <property type="evidence" value="ECO:0007669"/>
    <property type="project" value="InterPro"/>
</dbReference>
<dbReference type="GO" id="GO:0005524">
    <property type="term" value="F:ATP binding"/>
    <property type="evidence" value="ECO:0007669"/>
    <property type="project" value="UniProtKB-KW"/>
</dbReference>
<dbReference type="Proteomes" id="UP000236919">
    <property type="component" value="Unassembled WGS sequence"/>
</dbReference>
<comment type="similarity">
    <text evidence="2">Belongs to the ABC transporter superfamily.</text>
</comment>
<dbReference type="InterPro" id="IPR017871">
    <property type="entry name" value="ABC_transporter-like_CS"/>
</dbReference>
<dbReference type="PIRSF" id="PIRSF039085">
    <property type="entry name" value="ABC_ATPase_HisP"/>
    <property type="match status" value="1"/>
</dbReference>